<dbReference type="InterPro" id="IPR005828">
    <property type="entry name" value="MFS_sugar_transport-like"/>
</dbReference>
<dbReference type="GO" id="GO:0016020">
    <property type="term" value="C:membrane"/>
    <property type="evidence" value="ECO:0007669"/>
    <property type="project" value="UniProtKB-SubCell"/>
</dbReference>
<dbReference type="Pfam" id="PF00083">
    <property type="entry name" value="Sugar_tr"/>
    <property type="match status" value="1"/>
</dbReference>
<evidence type="ECO:0000256" key="3">
    <source>
        <dbReference type="ARBA" id="ARBA00022448"/>
    </source>
</evidence>
<evidence type="ECO:0000256" key="1">
    <source>
        <dbReference type="ARBA" id="ARBA00004141"/>
    </source>
</evidence>
<accession>A0A5M9JVE9</accession>
<feature type="transmembrane region" description="Helical" evidence="7">
    <location>
        <begin position="256"/>
        <end position="276"/>
    </location>
</feature>
<dbReference type="SUPFAM" id="SSF103473">
    <property type="entry name" value="MFS general substrate transporter"/>
    <property type="match status" value="2"/>
</dbReference>
<dbReference type="PROSITE" id="PS00217">
    <property type="entry name" value="SUGAR_TRANSPORT_2"/>
    <property type="match status" value="1"/>
</dbReference>
<keyword evidence="4 7" id="KW-0812">Transmembrane</keyword>
<dbReference type="InterPro" id="IPR005829">
    <property type="entry name" value="Sugar_transporter_CS"/>
</dbReference>
<feature type="transmembrane region" description="Helical" evidence="7">
    <location>
        <begin position="320"/>
        <end position="340"/>
    </location>
</feature>
<dbReference type="PANTHER" id="PTHR48020">
    <property type="entry name" value="PROTON MYO-INOSITOL COTRANSPORTER"/>
    <property type="match status" value="1"/>
</dbReference>
<evidence type="ECO:0000313" key="8">
    <source>
        <dbReference type="EMBL" id="KAA8573488.1"/>
    </source>
</evidence>
<dbReference type="AlphaFoldDB" id="A0A5M9JVE9"/>
<keyword evidence="5 7" id="KW-1133">Transmembrane helix</keyword>
<proteinExistence type="inferred from homology"/>
<evidence type="ECO:0000256" key="4">
    <source>
        <dbReference type="ARBA" id="ARBA00022692"/>
    </source>
</evidence>
<evidence type="ECO:0000256" key="7">
    <source>
        <dbReference type="SAM" id="Phobius"/>
    </source>
</evidence>
<protein>
    <recommendedName>
        <fullName evidence="10">Major facilitator superfamily (MFS) profile domain-containing protein</fullName>
    </recommendedName>
</protein>
<dbReference type="EMBL" id="VICG01000003">
    <property type="protein sequence ID" value="KAA8573488.1"/>
    <property type="molecule type" value="Genomic_DNA"/>
</dbReference>
<dbReference type="GO" id="GO:0022857">
    <property type="term" value="F:transmembrane transporter activity"/>
    <property type="evidence" value="ECO:0007669"/>
    <property type="project" value="InterPro"/>
</dbReference>
<gene>
    <name evidence="8" type="ORF">EYC84_005073</name>
</gene>
<keyword evidence="3" id="KW-0813">Transport</keyword>
<dbReference type="InterPro" id="IPR036259">
    <property type="entry name" value="MFS_trans_sf"/>
</dbReference>
<evidence type="ECO:0000313" key="9">
    <source>
        <dbReference type="Proteomes" id="UP000322873"/>
    </source>
</evidence>
<sequence length="479" mass="53414">MPEPRYTDESVNFVPPQWAHSETTGKIESGYAVELEANQHHINLNSNLDAKIQNPLSGIPATLLHHQVEEFATKHQLRQILPLLVKGAMVAQDPTNYEDIKGENALNDDEIECLRDEILHKWKQPWALYITIITCSIGAAVQGWDQTGSNGANLSFPVLFGIGGNSTRDTMLVGLCNAAPYISSAFIGCWISDPLNNYFGRRGTIFVSANFCLWSVIGSAFTKTWEELFICRLILGLGMGAKASTVPVYAAENSPAAIRGALVMSLATVALCSLIPETSRAHLGLMALFIYVYGAFYSPGEGPVPFTYSAEVFPLSHREVGMGWAVATNLFWAAVLGITLPRMLDVFTVAGTFGFYAGLNVISLCMIFLWVPETKQRTLEELNFVFAVPTRTHMHYQLTKALPWWTRRYILRQKHVTLEPLYDFEKPIGQREIDELHENDRLRAHRRQESELVVKHQKNSLGGGNEALKARTSIGMRDL</sequence>
<name>A0A5M9JVE9_MONFR</name>
<comment type="caution">
    <text evidence="8">The sequence shown here is derived from an EMBL/GenBank/DDBJ whole genome shotgun (WGS) entry which is preliminary data.</text>
</comment>
<evidence type="ECO:0000256" key="6">
    <source>
        <dbReference type="ARBA" id="ARBA00023136"/>
    </source>
</evidence>
<dbReference type="InterPro" id="IPR050814">
    <property type="entry name" value="Myo-inositol_Transporter"/>
</dbReference>
<reference evidence="8 9" key="1">
    <citation type="submission" date="2019-06" db="EMBL/GenBank/DDBJ databases">
        <title>Genome Sequence of the Brown Rot Fungal Pathogen Monilinia fructicola.</title>
        <authorList>
            <person name="De Miccolis Angelini R.M."/>
            <person name="Landi L."/>
            <person name="Abate D."/>
            <person name="Pollastro S."/>
            <person name="Romanazzi G."/>
            <person name="Faretra F."/>
        </authorList>
    </citation>
    <scope>NUCLEOTIDE SEQUENCE [LARGE SCALE GENOMIC DNA]</scope>
    <source>
        <strain evidence="8 9">Mfrc123</strain>
    </source>
</reference>
<evidence type="ECO:0000256" key="5">
    <source>
        <dbReference type="ARBA" id="ARBA00022989"/>
    </source>
</evidence>
<feature type="transmembrane region" description="Helical" evidence="7">
    <location>
        <begin position="126"/>
        <end position="144"/>
    </location>
</feature>
<comment type="similarity">
    <text evidence="2">Belongs to the major facilitator superfamily. Sugar transporter (TC 2.A.1.1) family.</text>
</comment>
<evidence type="ECO:0008006" key="10">
    <source>
        <dbReference type="Google" id="ProtNLM"/>
    </source>
</evidence>
<keyword evidence="6 7" id="KW-0472">Membrane</keyword>
<organism evidence="8 9">
    <name type="scientific">Monilinia fructicola</name>
    <name type="common">Brown rot fungus</name>
    <name type="synonym">Ciboria fructicola</name>
    <dbReference type="NCBI Taxonomy" id="38448"/>
    <lineage>
        <taxon>Eukaryota</taxon>
        <taxon>Fungi</taxon>
        <taxon>Dikarya</taxon>
        <taxon>Ascomycota</taxon>
        <taxon>Pezizomycotina</taxon>
        <taxon>Leotiomycetes</taxon>
        <taxon>Helotiales</taxon>
        <taxon>Sclerotiniaceae</taxon>
        <taxon>Monilinia</taxon>
    </lineage>
</organism>
<dbReference type="PANTHER" id="PTHR48020:SF4">
    <property type="entry name" value="SYMPORT, PUTATIVE (AFU_ORTHOLOGUE AFUA_3G11790)-RELATED"/>
    <property type="match status" value="1"/>
</dbReference>
<dbReference type="VEuPathDB" id="FungiDB:MFRU_001g05410"/>
<feature type="transmembrane region" description="Helical" evidence="7">
    <location>
        <begin position="229"/>
        <end position="250"/>
    </location>
</feature>
<comment type="subcellular location">
    <subcellularLocation>
        <location evidence="1">Membrane</location>
        <topology evidence="1">Multi-pass membrane protein</topology>
    </subcellularLocation>
</comment>
<dbReference type="Proteomes" id="UP000322873">
    <property type="component" value="Unassembled WGS sequence"/>
</dbReference>
<keyword evidence="9" id="KW-1185">Reference proteome</keyword>
<evidence type="ECO:0000256" key="2">
    <source>
        <dbReference type="ARBA" id="ARBA00010992"/>
    </source>
</evidence>
<dbReference type="Gene3D" id="1.20.1250.20">
    <property type="entry name" value="MFS general substrate transporter like domains"/>
    <property type="match status" value="2"/>
</dbReference>
<feature type="transmembrane region" description="Helical" evidence="7">
    <location>
        <begin position="347"/>
        <end position="371"/>
    </location>
</feature>
<feature type="transmembrane region" description="Helical" evidence="7">
    <location>
        <begin position="283"/>
        <end position="300"/>
    </location>
</feature>